<evidence type="ECO:0000259" key="1">
    <source>
        <dbReference type="Pfam" id="PF12680"/>
    </source>
</evidence>
<dbReference type="Proteomes" id="UP000669179">
    <property type="component" value="Unassembled WGS sequence"/>
</dbReference>
<reference evidence="2" key="1">
    <citation type="submission" date="2021-03" db="EMBL/GenBank/DDBJ databases">
        <authorList>
            <person name="Kanchanasin P."/>
            <person name="Saeng-In P."/>
            <person name="Phongsopitanun W."/>
            <person name="Yuki M."/>
            <person name="Kudo T."/>
            <person name="Ohkuma M."/>
            <person name="Tanasupawat S."/>
        </authorList>
    </citation>
    <scope>NUCLEOTIDE SEQUENCE</scope>
    <source>
        <strain evidence="2">GKU 128</strain>
    </source>
</reference>
<dbReference type="Gene3D" id="3.10.450.50">
    <property type="match status" value="1"/>
</dbReference>
<dbReference type="EMBL" id="JAGEOJ010000006">
    <property type="protein sequence ID" value="MBO2448748.1"/>
    <property type="molecule type" value="Genomic_DNA"/>
</dbReference>
<accession>A0A939T3X8</accession>
<feature type="domain" description="SnoaL-like" evidence="1">
    <location>
        <begin position="88"/>
        <end position="202"/>
    </location>
</feature>
<proteinExistence type="predicted"/>
<keyword evidence="3" id="KW-1185">Reference proteome</keyword>
<protein>
    <submittedName>
        <fullName evidence="2">Nuclear transport factor 2 family protein</fullName>
    </submittedName>
</protein>
<comment type="caution">
    <text evidence="2">The sequence shown here is derived from an EMBL/GenBank/DDBJ whole genome shotgun (WGS) entry which is preliminary data.</text>
</comment>
<dbReference type="InterPro" id="IPR014347">
    <property type="entry name" value="Tautomerase/MIF_sf"/>
</dbReference>
<dbReference type="InterPro" id="IPR032710">
    <property type="entry name" value="NTF2-like_dom_sf"/>
</dbReference>
<organism evidence="2 3">
    <name type="scientific">Actinomadura barringtoniae</name>
    <dbReference type="NCBI Taxonomy" id="1427535"/>
    <lineage>
        <taxon>Bacteria</taxon>
        <taxon>Bacillati</taxon>
        <taxon>Actinomycetota</taxon>
        <taxon>Actinomycetes</taxon>
        <taxon>Streptosporangiales</taxon>
        <taxon>Thermomonosporaceae</taxon>
        <taxon>Actinomadura</taxon>
    </lineage>
</organism>
<name>A0A939T3X8_9ACTN</name>
<dbReference type="SUPFAM" id="SSF54427">
    <property type="entry name" value="NTF2-like"/>
    <property type="match status" value="1"/>
</dbReference>
<sequence>MPVIRTTVIEGFTDRALREEISRGLSDALLNIMGEVSRPWIYSMVEEMKPGAWYFSSFGDVMPDENTVADGRAQIEHHHRTRLNEERVRAAYAALAGGDQDQVEQYWHEDMTWLVPGDNPISGMKKGRDEFMDFMATVGELSGNSFNMDFTAVFTGGDPAVIGGDTSVDLSHNTGHRAGDESRRLEIDVAHVLKWNEGRVVEGRGAIFGNGTAEYDAFWS</sequence>
<evidence type="ECO:0000313" key="3">
    <source>
        <dbReference type="Proteomes" id="UP000669179"/>
    </source>
</evidence>
<dbReference type="Pfam" id="PF12680">
    <property type="entry name" value="SnoaL_2"/>
    <property type="match status" value="1"/>
</dbReference>
<dbReference type="Gene3D" id="3.30.429.10">
    <property type="entry name" value="Macrophage Migration Inhibitory Factor"/>
    <property type="match status" value="1"/>
</dbReference>
<dbReference type="InterPro" id="IPR037401">
    <property type="entry name" value="SnoaL-like"/>
</dbReference>
<dbReference type="RefSeq" id="WP_208256409.1">
    <property type="nucleotide sequence ID" value="NZ_JAGEOJ010000006.1"/>
</dbReference>
<gene>
    <name evidence="2" type="ORF">J4573_16720</name>
</gene>
<evidence type="ECO:0000313" key="2">
    <source>
        <dbReference type="EMBL" id="MBO2448748.1"/>
    </source>
</evidence>
<dbReference type="AlphaFoldDB" id="A0A939T3X8"/>